<evidence type="ECO:0000313" key="8">
    <source>
        <dbReference type="Proteomes" id="UP000759131"/>
    </source>
</evidence>
<dbReference type="GO" id="GO:0008170">
    <property type="term" value="F:N-methyltransferase activity"/>
    <property type="evidence" value="ECO:0007669"/>
    <property type="project" value="UniProtKB-ARBA"/>
</dbReference>
<sequence length="469" mass="54758">MDSNFELYLETIYGGFHPIVSEFLLKSFICFANSMKTSPSLLNVWFNRIERHVLVTHGSDHPWYAMLCATYMSAQIAVNTSKGLSAGDVIIQTKPMVHIICNEFKGLFCDNCLKREDQLKRCQKCHQMYYCGKECQTNDWKYHKNECKAFRHNDFHRDLFSSEEILLLRLYVSLKSDESFATKRYSLMDGSDVCLKEIIVQKDVLNNMYSDCERMLEFNRVCMYFNAFGIKLGDTQQRQELLNWFAFLSSSPSHVGLKWYSRDMKDYQYFSDKVCRAVSLEMSSLNHSCLPNSAIVTNGLSVQLRALKEIPIGEEITVSFIRLDQSKSDRREALKNDFYVFDCKCLKCELNLDSGVDYKAFDELIAEEIFSFIDKRRIDPNSWSEYDSLSSKLIPYYEAIYGDYHPFLTATLMQQSMTSRMSAMIASEPAFKWKPMLLDYYKTVDQHLRITHGVDHPLFDIFYKVFVKI</sequence>
<dbReference type="GO" id="GO:0008757">
    <property type="term" value="F:S-adenosylmethionine-dependent methyltransferase activity"/>
    <property type="evidence" value="ECO:0007669"/>
    <property type="project" value="UniProtKB-ARBA"/>
</dbReference>
<proteinExistence type="predicted"/>
<feature type="domain" description="MYND-type" evidence="6">
    <location>
        <begin position="109"/>
        <end position="147"/>
    </location>
</feature>
<evidence type="ECO:0000256" key="3">
    <source>
        <dbReference type="ARBA" id="ARBA00022833"/>
    </source>
</evidence>
<dbReference type="AlphaFoldDB" id="A0A7R9Q4R9"/>
<dbReference type="OrthoDB" id="10008965at2759"/>
<dbReference type="Gene3D" id="2.170.270.10">
    <property type="entry name" value="SET domain"/>
    <property type="match status" value="1"/>
</dbReference>
<protein>
    <submittedName>
        <fullName evidence="7">Uncharacterized protein</fullName>
    </submittedName>
</protein>
<dbReference type="PANTHER" id="PTHR12197:SF251">
    <property type="entry name" value="EG:BACR7C10.4 PROTEIN"/>
    <property type="match status" value="1"/>
</dbReference>
<evidence type="ECO:0000313" key="7">
    <source>
        <dbReference type="EMBL" id="CAD7632173.1"/>
    </source>
</evidence>
<dbReference type="EMBL" id="OC865110">
    <property type="protein sequence ID" value="CAD7632173.1"/>
    <property type="molecule type" value="Genomic_DNA"/>
</dbReference>
<keyword evidence="8" id="KW-1185">Reference proteome</keyword>
<gene>
    <name evidence="7" type="ORF">OSB1V03_LOCUS12578</name>
</gene>
<dbReference type="InterPro" id="IPR050869">
    <property type="entry name" value="H3K4_H4K5_MeTrfase"/>
</dbReference>
<dbReference type="PROSITE" id="PS01360">
    <property type="entry name" value="ZF_MYND_1"/>
    <property type="match status" value="1"/>
</dbReference>
<dbReference type="InterPro" id="IPR001214">
    <property type="entry name" value="SET_dom"/>
</dbReference>
<evidence type="ECO:0000256" key="1">
    <source>
        <dbReference type="ARBA" id="ARBA00022723"/>
    </source>
</evidence>
<evidence type="ECO:0000259" key="6">
    <source>
        <dbReference type="PROSITE" id="PS50865"/>
    </source>
</evidence>
<dbReference type="Gene3D" id="1.10.220.160">
    <property type="match status" value="1"/>
</dbReference>
<dbReference type="PROSITE" id="PS50865">
    <property type="entry name" value="ZF_MYND_2"/>
    <property type="match status" value="1"/>
</dbReference>
<evidence type="ECO:0000256" key="4">
    <source>
        <dbReference type="PROSITE-ProRule" id="PRU00134"/>
    </source>
</evidence>
<evidence type="ECO:0000256" key="2">
    <source>
        <dbReference type="ARBA" id="ARBA00022771"/>
    </source>
</evidence>
<dbReference type="Pfam" id="PF00856">
    <property type="entry name" value="SET"/>
    <property type="match status" value="1"/>
</dbReference>
<dbReference type="GO" id="GO:0005634">
    <property type="term" value="C:nucleus"/>
    <property type="evidence" value="ECO:0007669"/>
    <property type="project" value="TreeGrafter"/>
</dbReference>
<dbReference type="PANTHER" id="PTHR12197">
    <property type="entry name" value="HISTONE-LYSINE N-METHYLTRANSFERASE SMYD"/>
    <property type="match status" value="1"/>
</dbReference>
<dbReference type="InterPro" id="IPR046341">
    <property type="entry name" value="SET_dom_sf"/>
</dbReference>
<accession>A0A7R9Q4R9</accession>
<dbReference type="EMBL" id="CAJPIZ010010535">
    <property type="protein sequence ID" value="CAG2112603.1"/>
    <property type="molecule type" value="Genomic_DNA"/>
</dbReference>
<evidence type="ECO:0000259" key="5">
    <source>
        <dbReference type="PROSITE" id="PS50280"/>
    </source>
</evidence>
<dbReference type="Proteomes" id="UP000759131">
    <property type="component" value="Unassembled WGS sequence"/>
</dbReference>
<dbReference type="Pfam" id="PF01753">
    <property type="entry name" value="zf-MYND"/>
    <property type="match status" value="1"/>
</dbReference>
<dbReference type="GO" id="GO:0008270">
    <property type="term" value="F:zinc ion binding"/>
    <property type="evidence" value="ECO:0007669"/>
    <property type="project" value="UniProtKB-KW"/>
</dbReference>
<dbReference type="SUPFAM" id="SSF82199">
    <property type="entry name" value="SET domain"/>
    <property type="match status" value="1"/>
</dbReference>
<keyword evidence="1" id="KW-0479">Metal-binding</keyword>
<dbReference type="Gene3D" id="6.10.140.2220">
    <property type="match status" value="1"/>
</dbReference>
<dbReference type="InterPro" id="IPR002893">
    <property type="entry name" value="Znf_MYND"/>
</dbReference>
<feature type="domain" description="SET" evidence="5">
    <location>
        <begin position="86"/>
        <end position="321"/>
    </location>
</feature>
<reference evidence="7" key="1">
    <citation type="submission" date="2020-11" db="EMBL/GenBank/DDBJ databases">
        <authorList>
            <person name="Tran Van P."/>
        </authorList>
    </citation>
    <scope>NUCLEOTIDE SEQUENCE</scope>
</reference>
<dbReference type="GO" id="GO:0008276">
    <property type="term" value="F:protein methyltransferase activity"/>
    <property type="evidence" value="ECO:0007669"/>
    <property type="project" value="UniProtKB-ARBA"/>
</dbReference>
<dbReference type="PROSITE" id="PS50280">
    <property type="entry name" value="SET"/>
    <property type="match status" value="1"/>
</dbReference>
<keyword evidence="3" id="KW-0862">Zinc</keyword>
<keyword evidence="2 4" id="KW-0863">Zinc-finger</keyword>
<dbReference type="SUPFAM" id="SSF144232">
    <property type="entry name" value="HIT/MYND zinc finger-like"/>
    <property type="match status" value="1"/>
</dbReference>
<organism evidence="7">
    <name type="scientific">Medioppia subpectinata</name>
    <dbReference type="NCBI Taxonomy" id="1979941"/>
    <lineage>
        <taxon>Eukaryota</taxon>
        <taxon>Metazoa</taxon>
        <taxon>Ecdysozoa</taxon>
        <taxon>Arthropoda</taxon>
        <taxon>Chelicerata</taxon>
        <taxon>Arachnida</taxon>
        <taxon>Acari</taxon>
        <taxon>Acariformes</taxon>
        <taxon>Sarcoptiformes</taxon>
        <taxon>Oribatida</taxon>
        <taxon>Brachypylina</taxon>
        <taxon>Oppioidea</taxon>
        <taxon>Oppiidae</taxon>
        <taxon>Medioppia</taxon>
    </lineage>
</organism>
<name>A0A7R9Q4R9_9ACAR</name>